<feature type="region of interest" description="Disordered" evidence="1">
    <location>
        <begin position="250"/>
        <end position="287"/>
    </location>
</feature>
<dbReference type="RefSeq" id="WP_166270750.1">
    <property type="nucleotide sequence ID" value="NZ_CP048029.1"/>
</dbReference>
<proteinExistence type="predicted"/>
<dbReference type="Pfam" id="PF02120">
    <property type="entry name" value="Flg_hook"/>
    <property type="match status" value="1"/>
</dbReference>
<organism evidence="3 4">
    <name type="scientific">Caldichromatium japonicum</name>
    <dbReference type="NCBI Taxonomy" id="2699430"/>
    <lineage>
        <taxon>Bacteria</taxon>
        <taxon>Pseudomonadati</taxon>
        <taxon>Pseudomonadota</taxon>
        <taxon>Gammaproteobacteria</taxon>
        <taxon>Chromatiales</taxon>
        <taxon>Chromatiaceae</taxon>
        <taxon>Caldichromatium</taxon>
    </lineage>
</organism>
<feature type="domain" description="Flagellar hook-length control protein-like C-terminal" evidence="2">
    <location>
        <begin position="437"/>
        <end position="503"/>
    </location>
</feature>
<dbReference type="KEGG" id="cjap:GWK36_08305"/>
<dbReference type="EMBL" id="CP048029">
    <property type="protein sequence ID" value="QIK37987.1"/>
    <property type="molecule type" value="Genomic_DNA"/>
</dbReference>
<reference evidence="4" key="1">
    <citation type="submission" date="2020-01" db="EMBL/GenBank/DDBJ databases">
        <title>Caldichromatium gen. nov., sp. nov., a thermophilic purple sulfur bacterium member of the family Chromatiaceae isolated from Nakabusa hot spring, Japan.</title>
        <authorList>
            <person name="Saini M.K."/>
            <person name="Hanada S."/>
            <person name="Tank M."/>
        </authorList>
    </citation>
    <scope>NUCLEOTIDE SEQUENCE [LARGE SCALE GENOMIC DNA]</scope>
    <source>
        <strain evidence="4">No.7</strain>
    </source>
</reference>
<dbReference type="Proteomes" id="UP000502699">
    <property type="component" value="Chromosome"/>
</dbReference>
<dbReference type="Gene3D" id="3.30.750.140">
    <property type="match status" value="1"/>
</dbReference>
<keyword evidence="3" id="KW-0966">Cell projection</keyword>
<accession>A0A6G7VDW6</accession>
<feature type="region of interest" description="Disordered" evidence="1">
    <location>
        <begin position="299"/>
        <end position="379"/>
    </location>
</feature>
<dbReference type="InterPro" id="IPR021136">
    <property type="entry name" value="Flagellar_hook_control-like_C"/>
</dbReference>
<dbReference type="InterPro" id="IPR038610">
    <property type="entry name" value="FliK-like_C_sf"/>
</dbReference>
<gene>
    <name evidence="3" type="ORF">GWK36_08305</name>
</gene>
<keyword evidence="4" id="KW-1185">Reference proteome</keyword>
<sequence length="526" mass="56711">MGGPNLTTELANAVVTHARLSTQALNLTRRLQVGMQVELMPIRARDQGWVEIQVRIPGESKTWTSGIQARIIGAMPDASGARPATPLRAEVVATSPILSLRLIPPPPQTLPTPSQAPLTEGRTWLDQQFRQCWPSAQPLAPTLARLAAQLGLDGLDAEPQAATPSLLNHSGARPTLVTQVQQTLLQLLNQLATAAELTHPERLARAIERSGLWLEARLVQAARDPSQADALRADLKTRLLALAQSLRTAGGRAADMPSVVHPGTGGDEGSVPQQGQPLPLETGADQAVRGDSGARELLAGREGSASSDEGSSTFAKADGLSDQDKPPASSRAADEPVLTDDSQTADQSPPEDMVPADPNRTDERRTEQQRLTQDQTRLDHLEREVEAMIKQVITRQLHALDSQAGQTQWLVELPFRTPSGVLALEADIQRDQLHPDQKDASWTIILRLDLPHLGPLHIRLTWCNAQLNGCLQAADPSGAELIRGHLDELRARLEARDIAIAALYAGQRAFAPPAPPCRMALLNECA</sequence>
<evidence type="ECO:0000313" key="4">
    <source>
        <dbReference type="Proteomes" id="UP000502699"/>
    </source>
</evidence>
<name>A0A6G7VDW6_9GAMM</name>
<feature type="compositionally biased region" description="Polar residues" evidence="1">
    <location>
        <begin position="304"/>
        <end position="314"/>
    </location>
</feature>
<dbReference type="CDD" id="cd17470">
    <property type="entry name" value="T3SS_Flik_C"/>
    <property type="match status" value="1"/>
</dbReference>
<protein>
    <submittedName>
        <fullName evidence="3">Flagellar hook-length control protein FliK</fullName>
    </submittedName>
</protein>
<feature type="compositionally biased region" description="Basic and acidic residues" evidence="1">
    <location>
        <begin position="359"/>
        <end position="368"/>
    </location>
</feature>
<keyword evidence="3" id="KW-0969">Cilium</keyword>
<evidence type="ECO:0000259" key="2">
    <source>
        <dbReference type="Pfam" id="PF02120"/>
    </source>
</evidence>
<keyword evidence="3" id="KW-0282">Flagellum</keyword>
<evidence type="ECO:0000256" key="1">
    <source>
        <dbReference type="SAM" id="MobiDB-lite"/>
    </source>
</evidence>
<evidence type="ECO:0000313" key="3">
    <source>
        <dbReference type="EMBL" id="QIK37987.1"/>
    </source>
</evidence>
<dbReference type="AlphaFoldDB" id="A0A6G7VDW6"/>